<evidence type="ECO:0000256" key="8">
    <source>
        <dbReference type="RuleBase" id="RU000688"/>
    </source>
</evidence>
<feature type="non-terminal residue" evidence="11">
    <location>
        <position position="1"/>
    </location>
</feature>
<dbReference type="FunCoup" id="R7UC28">
    <property type="interactions" value="31"/>
</dbReference>
<reference evidence="11 13" key="2">
    <citation type="journal article" date="2013" name="Nature">
        <title>Insights into bilaterian evolution from three spiralian genomes.</title>
        <authorList>
            <person name="Simakov O."/>
            <person name="Marletaz F."/>
            <person name="Cho S.J."/>
            <person name="Edsinger-Gonzales E."/>
            <person name="Havlak P."/>
            <person name="Hellsten U."/>
            <person name="Kuo D.H."/>
            <person name="Larsson T."/>
            <person name="Lv J."/>
            <person name="Arendt D."/>
            <person name="Savage R."/>
            <person name="Osoegawa K."/>
            <person name="de Jong P."/>
            <person name="Grimwood J."/>
            <person name="Chapman J.A."/>
            <person name="Shapiro H."/>
            <person name="Aerts A."/>
            <person name="Otillar R.P."/>
            <person name="Terry A.Y."/>
            <person name="Boore J.L."/>
            <person name="Grigoriev I.V."/>
            <person name="Lindberg D.R."/>
            <person name="Seaver E.C."/>
            <person name="Weisblat D.A."/>
            <person name="Putnam N.H."/>
            <person name="Rokhsar D.S."/>
        </authorList>
    </citation>
    <scope>NUCLEOTIDE SEQUENCE</scope>
    <source>
        <strain evidence="11 13">I ESC-2004</strain>
    </source>
</reference>
<feature type="transmembrane region" description="Helical" evidence="9">
    <location>
        <begin position="38"/>
        <end position="58"/>
    </location>
</feature>
<dbReference type="EMBL" id="KB305692">
    <property type="protein sequence ID" value="ELU00822.1"/>
    <property type="molecule type" value="Genomic_DNA"/>
</dbReference>
<evidence type="ECO:0000313" key="12">
    <source>
        <dbReference type="EnsemblMetazoa" id="CapteP64314"/>
    </source>
</evidence>
<evidence type="ECO:0000256" key="5">
    <source>
        <dbReference type="ARBA" id="ARBA00023136"/>
    </source>
</evidence>
<feature type="transmembrane region" description="Helical" evidence="9">
    <location>
        <begin position="6"/>
        <end position="26"/>
    </location>
</feature>
<dbReference type="CDD" id="cd14978">
    <property type="entry name" value="7tmA_FMRFamide_R-like"/>
    <property type="match status" value="1"/>
</dbReference>
<evidence type="ECO:0000259" key="10">
    <source>
        <dbReference type="PROSITE" id="PS50262"/>
    </source>
</evidence>
<keyword evidence="3 9" id="KW-1133">Transmembrane helix</keyword>
<dbReference type="HOGENOM" id="CLU_009579_24_0_1"/>
<evidence type="ECO:0000256" key="7">
    <source>
        <dbReference type="ARBA" id="ARBA00023224"/>
    </source>
</evidence>
<dbReference type="OMA" id="MICRAIY"/>
<evidence type="ECO:0000256" key="4">
    <source>
        <dbReference type="ARBA" id="ARBA00023040"/>
    </source>
</evidence>
<dbReference type="EMBL" id="AMQN01009557">
    <property type="status" value="NOT_ANNOTATED_CDS"/>
    <property type="molecule type" value="Genomic_DNA"/>
</dbReference>
<evidence type="ECO:0000256" key="9">
    <source>
        <dbReference type="SAM" id="Phobius"/>
    </source>
</evidence>
<dbReference type="Pfam" id="PF00001">
    <property type="entry name" value="7tm_1"/>
    <property type="match status" value="1"/>
</dbReference>
<keyword evidence="7 8" id="KW-0807">Transducer</keyword>
<dbReference type="GO" id="GO:0005886">
    <property type="term" value="C:plasma membrane"/>
    <property type="evidence" value="ECO:0007669"/>
    <property type="project" value="TreeGrafter"/>
</dbReference>
<protein>
    <recommendedName>
        <fullName evidence="10">G-protein coupled receptors family 1 profile domain-containing protein</fullName>
    </recommendedName>
</protein>
<comment type="similarity">
    <text evidence="8">Belongs to the G-protein coupled receptor 1 family.</text>
</comment>
<evidence type="ECO:0000256" key="6">
    <source>
        <dbReference type="ARBA" id="ARBA00023170"/>
    </source>
</evidence>
<keyword evidence="13" id="KW-1185">Reference proteome</keyword>
<organism evidence="11">
    <name type="scientific">Capitella teleta</name>
    <name type="common">Polychaete worm</name>
    <dbReference type="NCBI Taxonomy" id="283909"/>
    <lineage>
        <taxon>Eukaryota</taxon>
        <taxon>Metazoa</taxon>
        <taxon>Spiralia</taxon>
        <taxon>Lophotrochozoa</taxon>
        <taxon>Annelida</taxon>
        <taxon>Polychaeta</taxon>
        <taxon>Sedentaria</taxon>
        <taxon>Scolecida</taxon>
        <taxon>Capitellidae</taxon>
        <taxon>Capitella</taxon>
    </lineage>
</organism>
<comment type="subcellular location">
    <subcellularLocation>
        <location evidence="1">Membrane</location>
        <topology evidence="1">Multi-pass membrane protein</topology>
    </subcellularLocation>
</comment>
<evidence type="ECO:0000313" key="13">
    <source>
        <dbReference type="Proteomes" id="UP000014760"/>
    </source>
</evidence>
<dbReference type="PROSITE" id="PS50262">
    <property type="entry name" value="G_PROTEIN_RECEP_F1_2"/>
    <property type="match status" value="1"/>
</dbReference>
<dbReference type="PANTHER" id="PTHR24243">
    <property type="entry name" value="G-PROTEIN COUPLED RECEPTOR"/>
    <property type="match status" value="1"/>
</dbReference>
<keyword evidence="2 8" id="KW-0812">Transmembrane</keyword>
<keyword evidence="5 9" id="KW-0472">Membrane</keyword>
<feature type="transmembrane region" description="Helical" evidence="9">
    <location>
        <begin position="78"/>
        <end position="96"/>
    </location>
</feature>
<dbReference type="PRINTS" id="PR00237">
    <property type="entry name" value="GPCRRHODOPSN"/>
</dbReference>
<name>R7UC28_CAPTE</name>
<feature type="non-terminal residue" evidence="11">
    <location>
        <position position="286"/>
    </location>
</feature>
<dbReference type="Proteomes" id="UP000014760">
    <property type="component" value="Unassembled WGS sequence"/>
</dbReference>
<dbReference type="InterPro" id="IPR017452">
    <property type="entry name" value="GPCR_Rhodpsn_7TM"/>
</dbReference>
<keyword evidence="4 8" id="KW-0297">G-protein coupled receptor</keyword>
<sequence>NFLNLYFTPIIIIVGLIGNTLSLLVFSVTHLQRLSSSFYLCALALADLGFLIGLSVVWLNHISIDLYVRRGWCQSVQYLTYVCGFLAMWNVVSFTAERYIIVYHPLQKDKYCTEKKARIVVFSFVVFSLVMYSCTLWIYDVVVFFNAEKVCSPLPKYQNVTTILYSIDTVFGCVVPSFLIVVLNVRIMIKIHETAMAITQSATKKITRGRSQFRTARMLLILSSIFVLINLPSHAFRVHAFVSRFSTGNSKAPADKFKWHEFFQIIYFLNFAINFFIYSACGRPFR</sequence>
<reference evidence="13" key="1">
    <citation type="submission" date="2012-12" db="EMBL/GenBank/DDBJ databases">
        <authorList>
            <person name="Hellsten U."/>
            <person name="Grimwood J."/>
            <person name="Chapman J.A."/>
            <person name="Shapiro H."/>
            <person name="Aerts A."/>
            <person name="Otillar R.P."/>
            <person name="Terry A.Y."/>
            <person name="Boore J.L."/>
            <person name="Simakov O."/>
            <person name="Marletaz F."/>
            <person name="Cho S.-J."/>
            <person name="Edsinger-Gonzales E."/>
            <person name="Havlak P."/>
            <person name="Kuo D.-H."/>
            <person name="Larsson T."/>
            <person name="Lv J."/>
            <person name="Arendt D."/>
            <person name="Savage R."/>
            <person name="Osoegawa K."/>
            <person name="de Jong P."/>
            <person name="Lindberg D.R."/>
            <person name="Seaver E.C."/>
            <person name="Weisblat D.A."/>
            <person name="Putnam N.H."/>
            <person name="Grigoriev I.V."/>
            <person name="Rokhsar D.S."/>
        </authorList>
    </citation>
    <scope>NUCLEOTIDE SEQUENCE</scope>
    <source>
        <strain evidence="13">I ESC-2004</strain>
    </source>
</reference>
<dbReference type="Gene3D" id="1.20.1070.10">
    <property type="entry name" value="Rhodopsin 7-helix transmembrane proteins"/>
    <property type="match status" value="1"/>
</dbReference>
<dbReference type="EnsemblMetazoa" id="CapteT64314">
    <property type="protein sequence ID" value="CapteP64314"/>
    <property type="gene ID" value="CapteG64314"/>
</dbReference>
<evidence type="ECO:0000256" key="1">
    <source>
        <dbReference type="ARBA" id="ARBA00004141"/>
    </source>
</evidence>
<dbReference type="SUPFAM" id="SSF81321">
    <property type="entry name" value="Family A G protein-coupled receptor-like"/>
    <property type="match status" value="1"/>
</dbReference>
<feature type="transmembrane region" description="Helical" evidence="9">
    <location>
        <begin position="117"/>
        <end position="139"/>
    </location>
</feature>
<evidence type="ECO:0000256" key="2">
    <source>
        <dbReference type="ARBA" id="ARBA00022692"/>
    </source>
</evidence>
<dbReference type="AlphaFoldDB" id="R7UC28"/>
<dbReference type="STRING" id="283909.R7UC28"/>
<dbReference type="GO" id="GO:0004930">
    <property type="term" value="F:G protein-coupled receptor activity"/>
    <property type="evidence" value="ECO:0007669"/>
    <property type="project" value="UniProtKB-KW"/>
</dbReference>
<dbReference type="PANTHER" id="PTHR24243:SF230">
    <property type="entry name" value="G-PROTEIN COUPLED RECEPTORS FAMILY 1 PROFILE DOMAIN-CONTAINING PROTEIN"/>
    <property type="match status" value="1"/>
</dbReference>
<dbReference type="PROSITE" id="PS00237">
    <property type="entry name" value="G_PROTEIN_RECEP_F1_1"/>
    <property type="match status" value="1"/>
</dbReference>
<reference evidence="12" key="3">
    <citation type="submission" date="2015-06" db="UniProtKB">
        <authorList>
            <consortium name="EnsemblMetazoa"/>
        </authorList>
    </citation>
    <scope>IDENTIFICATION</scope>
</reference>
<proteinExistence type="inferred from homology"/>
<feature type="transmembrane region" description="Helical" evidence="9">
    <location>
        <begin position="163"/>
        <end position="183"/>
    </location>
</feature>
<feature type="transmembrane region" description="Helical" evidence="9">
    <location>
        <begin position="218"/>
        <end position="242"/>
    </location>
</feature>
<feature type="transmembrane region" description="Helical" evidence="9">
    <location>
        <begin position="262"/>
        <end position="281"/>
    </location>
</feature>
<gene>
    <name evidence="11" type="ORF">CAPTEDRAFT_64314</name>
</gene>
<evidence type="ECO:0000256" key="3">
    <source>
        <dbReference type="ARBA" id="ARBA00022989"/>
    </source>
</evidence>
<keyword evidence="6 8" id="KW-0675">Receptor</keyword>
<feature type="domain" description="G-protein coupled receptors family 1 profile" evidence="10">
    <location>
        <begin position="18"/>
        <end position="278"/>
    </location>
</feature>
<accession>R7UC28</accession>
<evidence type="ECO:0000313" key="11">
    <source>
        <dbReference type="EMBL" id="ELU00822.1"/>
    </source>
</evidence>
<dbReference type="OrthoDB" id="9990906at2759"/>
<dbReference type="InterPro" id="IPR000276">
    <property type="entry name" value="GPCR_Rhodpsn"/>
</dbReference>